<protein>
    <submittedName>
        <fullName evidence="2">Uncharacterized protein</fullName>
    </submittedName>
</protein>
<organism evidence="2 3">
    <name type="scientific">Halosimplex pelagicum</name>
    <dbReference type="NCBI Taxonomy" id="869886"/>
    <lineage>
        <taxon>Archaea</taxon>
        <taxon>Methanobacteriati</taxon>
        <taxon>Methanobacteriota</taxon>
        <taxon>Stenosarchaea group</taxon>
        <taxon>Halobacteria</taxon>
        <taxon>Halobacteriales</taxon>
        <taxon>Haloarculaceae</taxon>
        <taxon>Halosimplex</taxon>
    </lineage>
</organism>
<dbReference type="KEGG" id="hpel:HZS54_13690"/>
<sequence length="96" mass="10427">MADDDADEEEPAVELGEGEPVEGAPLARVTSRLNWGAAHSDIVEREGDSTIRTPDGPRDLADVMDEVDTPYFETRQEFTEAVREVIGTGPIPTADE</sequence>
<dbReference type="Proteomes" id="UP000509346">
    <property type="component" value="Chromosome"/>
</dbReference>
<dbReference type="GeneID" id="56083661"/>
<feature type="region of interest" description="Disordered" evidence="1">
    <location>
        <begin position="1"/>
        <end position="25"/>
    </location>
</feature>
<accession>A0A7D5P7C9</accession>
<name>A0A7D5P7C9_9EURY</name>
<gene>
    <name evidence="2" type="ORF">HZS54_13690</name>
</gene>
<feature type="compositionally biased region" description="Acidic residues" evidence="1">
    <location>
        <begin position="1"/>
        <end position="20"/>
    </location>
</feature>
<dbReference type="InterPro" id="IPR043899">
    <property type="entry name" value="DUF5789"/>
</dbReference>
<dbReference type="Pfam" id="PF19102">
    <property type="entry name" value="DUF5789"/>
    <property type="match status" value="1"/>
</dbReference>
<evidence type="ECO:0000313" key="3">
    <source>
        <dbReference type="Proteomes" id="UP000509346"/>
    </source>
</evidence>
<keyword evidence="3" id="KW-1185">Reference proteome</keyword>
<reference evidence="2 3" key="1">
    <citation type="submission" date="2020-07" db="EMBL/GenBank/DDBJ databases">
        <title>Halosimplex litoreum sp. nov. and Halosimplex rubrum sp. nov., isolated from different salt environments.</title>
        <authorList>
            <person name="Cui H."/>
        </authorList>
    </citation>
    <scope>NUCLEOTIDE SEQUENCE [LARGE SCALE GENOMIC DNA]</scope>
    <source>
        <strain evidence="2 3">R2</strain>
    </source>
</reference>
<feature type="compositionally biased region" description="Basic and acidic residues" evidence="1">
    <location>
        <begin position="41"/>
        <end position="61"/>
    </location>
</feature>
<evidence type="ECO:0000256" key="1">
    <source>
        <dbReference type="SAM" id="MobiDB-lite"/>
    </source>
</evidence>
<dbReference type="RefSeq" id="WP_179917678.1">
    <property type="nucleotide sequence ID" value="NZ_CP058909.1"/>
</dbReference>
<dbReference type="EMBL" id="CP058909">
    <property type="protein sequence ID" value="QLH82606.1"/>
    <property type="molecule type" value="Genomic_DNA"/>
</dbReference>
<dbReference type="AlphaFoldDB" id="A0A7D5P7C9"/>
<evidence type="ECO:0000313" key="2">
    <source>
        <dbReference type="EMBL" id="QLH82606.1"/>
    </source>
</evidence>
<proteinExistence type="predicted"/>
<dbReference type="OrthoDB" id="195084at2157"/>
<feature type="region of interest" description="Disordered" evidence="1">
    <location>
        <begin position="40"/>
        <end position="61"/>
    </location>
</feature>